<keyword evidence="1" id="KW-0560">Oxidoreductase</keyword>
<organism evidence="1 2">
    <name type="scientific">Sporolactobacillus inulinus</name>
    <dbReference type="NCBI Taxonomy" id="2078"/>
    <lineage>
        <taxon>Bacteria</taxon>
        <taxon>Bacillati</taxon>
        <taxon>Bacillota</taxon>
        <taxon>Bacilli</taxon>
        <taxon>Bacillales</taxon>
        <taxon>Sporolactobacillaceae</taxon>
        <taxon>Sporolactobacillus</taxon>
    </lineage>
</organism>
<dbReference type="PANTHER" id="PTHR21075:SF0">
    <property type="entry name" value="ANAEROBIC RIBONUCLEOSIDE-TRIPHOSPHATE REDUCTASE"/>
    <property type="match status" value="1"/>
</dbReference>
<comment type="caution">
    <text evidence="1">The sequence shown here is derived from an EMBL/GenBank/DDBJ whole genome shotgun (WGS) entry which is preliminary data.</text>
</comment>
<proteinExistence type="predicted"/>
<dbReference type="EC" id="1.17.4.2" evidence="1"/>
<evidence type="ECO:0000313" key="1">
    <source>
        <dbReference type="EMBL" id="GAY75555.1"/>
    </source>
</evidence>
<dbReference type="Pfam" id="PF13597">
    <property type="entry name" value="NRDD"/>
    <property type="match status" value="1"/>
</dbReference>
<dbReference type="GO" id="GO:0004748">
    <property type="term" value="F:ribonucleoside-diphosphate reductase activity, thioredoxin disulfide as acceptor"/>
    <property type="evidence" value="ECO:0007669"/>
    <property type="project" value="TreeGrafter"/>
</dbReference>
<dbReference type="GO" id="GO:0031250">
    <property type="term" value="C:anaerobic ribonucleoside-triphosphate reductase complex"/>
    <property type="evidence" value="ECO:0007669"/>
    <property type="project" value="TreeGrafter"/>
</dbReference>
<dbReference type="GO" id="GO:0009265">
    <property type="term" value="P:2'-deoxyribonucleotide biosynthetic process"/>
    <property type="evidence" value="ECO:0007669"/>
    <property type="project" value="TreeGrafter"/>
</dbReference>
<dbReference type="Proteomes" id="UP000319716">
    <property type="component" value="Unassembled WGS sequence"/>
</dbReference>
<protein>
    <submittedName>
        <fullName evidence="1">Ribonucleotide reductase of class III (Anaerobic), large subunit</fullName>
        <ecNumber evidence="1">1.17.4.2</ecNumber>
    </submittedName>
</protein>
<sequence length="159" mass="17844">MYPDVLMYDKLVELTGSFKAPMGCRSFLQGWHDENGKEVNSGRMNLGVVTVNLPRIALESKGDKEAFWKILQERLQICKEALVFKVERAKQATPDNAPILYQYGAFGKRLKRTDSVDELFKNRRATVSLGYIGLYEVGTVFTAVHGKAIRKPKTSPSAS</sequence>
<dbReference type="GO" id="GO:0008998">
    <property type="term" value="F:ribonucleoside-triphosphate reductase (thioredoxin) activity"/>
    <property type="evidence" value="ECO:0007669"/>
    <property type="project" value="UniProtKB-EC"/>
</dbReference>
<dbReference type="AlphaFoldDB" id="A0A4Y1Z972"/>
<dbReference type="Gene3D" id="3.20.70.20">
    <property type="match status" value="1"/>
</dbReference>
<dbReference type="PANTHER" id="PTHR21075">
    <property type="entry name" value="ANAEROBIC RIBONUCLEOSIDE-TRIPHOSPHATE REDUCTASE"/>
    <property type="match status" value="1"/>
</dbReference>
<dbReference type="EMBL" id="BEXB01000006">
    <property type="protein sequence ID" value="GAY75555.1"/>
    <property type="molecule type" value="Genomic_DNA"/>
</dbReference>
<dbReference type="SUPFAM" id="SSF51998">
    <property type="entry name" value="PFL-like glycyl radical enzymes"/>
    <property type="match status" value="1"/>
</dbReference>
<gene>
    <name evidence="1" type="ORF">NBRC111894_1109</name>
</gene>
<dbReference type="InterPro" id="IPR012833">
    <property type="entry name" value="NrdD"/>
</dbReference>
<evidence type="ECO:0000313" key="2">
    <source>
        <dbReference type="Proteomes" id="UP000319716"/>
    </source>
</evidence>
<name>A0A4Y1Z972_9BACL</name>
<reference evidence="1 2" key="1">
    <citation type="submission" date="2017-11" db="EMBL/GenBank/DDBJ databases">
        <title>Draft Genome Sequence of Sporolactobacillus inulinus NBRC 111894 Isolated from Koso, a Japanese Sugar-Vegetable Fermented Beverage.</title>
        <authorList>
            <person name="Chiou T.Y."/>
            <person name="Oshima K."/>
            <person name="Suda W."/>
            <person name="Hattori M."/>
            <person name="Takahashi T."/>
        </authorList>
    </citation>
    <scope>NUCLEOTIDE SEQUENCE [LARGE SCALE GENOMIC DNA]</scope>
    <source>
        <strain evidence="1 2">NBRC111894</strain>
    </source>
</reference>
<accession>A0A4Y1Z972</accession>
<dbReference type="GO" id="GO:0006260">
    <property type="term" value="P:DNA replication"/>
    <property type="evidence" value="ECO:0007669"/>
    <property type="project" value="InterPro"/>
</dbReference>